<organism evidence="2 3">
    <name type="scientific">Nephila pilipes</name>
    <name type="common">Giant wood spider</name>
    <name type="synonym">Nephila maculata</name>
    <dbReference type="NCBI Taxonomy" id="299642"/>
    <lineage>
        <taxon>Eukaryota</taxon>
        <taxon>Metazoa</taxon>
        <taxon>Ecdysozoa</taxon>
        <taxon>Arthropoda</taxon>
        <taxon>Chelicerata</taxon>
        <taxon>Arachnida</taxon>
        <taxon>Araneae</taxon>
        <taxon>Araneomorphae</taxon>
        <taxon>Entelegynae</taxon>
        <taxon>Araneoidea</taxon>
        <taxon>Nephilidae</taxon>
        <taxon>Nephila</taxon>
    </lineage>
</organism>
<keyword evidence="3" id="KW-1185">Reference proteome</keyword>
<dbReference type="AlphaFoldDB" id="A0A8X6PVI6"/>
<reference evidence="2" key="1">
    <citation type="submission" date="2020-08" db="EMBL/GenBank/DDBJ databases">
        <title>Multicomponent nature underlies the extraordinary mechanical properties of spider dragline silk.</title>
        <authorList>
            <person name="Kono N."/>
            <person name="Nakamura H."/>
            <person name="Mori M."/>
            <person name="Yoshida Y."/>
            <person name="Ohtoshi R."/>
            <person name="Malay A.D."/>
            <person name="Moran D.A.P."/>
            <person name="Tomita M."/>
            <person name="Numata K."/>
            <person name="Arakawa K."/>
        </authorList>
    </citation>
    <scope>NUCLEOTIDE SEQUENCE</scope>
</reference>
<dbReference type="GO" id="GO:0070988">
    <property type="term" value="P:demethylation"/>
    <property type="evidence" value="ECO:0007669"/>
    <property type="project" value="InterPro"/>
</dbReference>
<dbReference type="PANTHER" id="PTHR12463">
    <property type="entry name" value="OXYGENASE-RELATED"/>
    <property type="match status" value="1"/>
</dbReference>
<keyword evidence="2" id="KW-0223">Dioxygenase</keyword>
<dbReference type="GO" id="GO:0051213">
    <property type="term" value="F:dioxygenase activity"/>
    <property type="evidence" value="ECO:0007669"/>
    <property type="project" value="UniProtKB-KW"/>
</dbReference>
<dbReference type="EMBL" id="BMAW01023919">
    <property type="protein sequence ID" value="GFT85418.1"/>
    <property type="molecule type" value="Genomic_DNA"/>
</dbReference>
<evidence type="ECO:0000313" key="3">
    <source>
        <dbReference type="Proteomes" id="UP000887013"/>
    </source>
</evidence>
<name>A0A8X6PVI6_NEPPI</name>
<keyword evidence="2" id="KW-0560">Oxidoreductase</keyword>
<dbReference type="Gene3D" id="2.60.120.590">
    <property type="entry name" value="Alpha-ketoglutarate-dependent dioxygenase AlkB-like"/>
    <property type="match status" value="1"/>
</dbReference>
<evidence type="ECO:0000256" key="1">
    <source>
        <dbReference type="ARBA" id="ARBA00001954"/>
    </source>
</evidence>
<accession>A0A8X6PVI6</accession>
<dbReference type="SUPFAM" id="SSF51197">
    <property type="entry name" value="Clavaminate synthase-like"/>
    <property type="match status" value="1"/>
</dbReference>
<dbReference type="OrthoDB" id="442860at2759"/>
<dbReference type="InterPro" id="IPR037151">
    <property type="entry name" value="AlkB-like_sf"/>
</dbReference>
<proteinExistence type="predicted"/>
<dbReference type="InterPro" id="IPR032857">
    <property type="entry name" value="ALKBH4"/>
</dbReference>
<dbReference type="PANTHER" id="PTHR12463:SF0">
    <property type="entry name" value="ALPHA-KETOGLUTARATE-DEPENDENT DIOXYGENASE ALKB HOMOLOG 4"/>
    <property type="match status" value="1"/>
</dbReference>
<dbReference type="Proteomes" id="UP000887013">
    <property type="component" value="Unassembled WGS sequence"/>
</dbReference>
<gene>
    <name evidence="2" type="primary">Alkbh4</name>
    <name evidence="2" type="ORF">NPIL_477671</name>
</gene>
<comment type="cofactor">
    <cofactor evidence="1">
        <name>Fe(2+)</name>
        <dbReference type="ChEBI" id="CHEBI:29033"/>
    </cofactor>
</comment>
<dbReference type="GO" id="GO:0032451">
    <property type="term" value="F:demethylase activity"/>
    <property type="evidence" value="ECO:0007669"/>
    <property type="project" value="TreeGrafter"/>
</dbReference>
<sequence>MDPNEKCGCKGIRTCLICEKDENKNIENKYTDQYIYCPHCNLCWPEGTFNSKMRIPLYVGRLKVLPDFINVEEESSLITAIDLIPWMPSQSGRKKQDFGPKVNFKKKKAKIGSFKGLPCFSKMILQRFIQCEELSDFFPVELCHLDYSPDRGSAIDPHIDDFWIWGERLVTINLASPTVLTLTPANMENCSCPKECENTFNDIIFKKDFICEHKEFIDSYKADLIAQNHSMGIEKNLEIYREMCSVYRRISNETKVEVKVELPSRSLLILAGCGRYNWFHAIKREDILSRRLAMTFRELAENFMKSEDEKQLGNELLLLGRTFYSL</sequence>
<protein>
    <submittedName>
        <fullName evidence="2">Alpha-ketoglutarate-dependent dioxygenase alkB homolog 4</fullName>
    </submittedName>
</protein>
<comment type="caution">
    <text evidence="2">The sequence shown here is derived from an EMBL/GenBank/DDBJ whole genome shotgun (WGS) entry which is preliminary data.</text>
</comment>
<evidence type="ECO:0000313" key="2">
    <source>
        <dbReference type="EMBL" id="GFT85418.1"/>
    </source>
</evidence>